<proteinExistence type="inferred from homology"/>
<dbReference type="Gene3D" id="3.40.50.1820">
    <property type="entry name" value="alpha/beta hydrolase"/>
    <property type="match status" value="1"/>
</dbReference>
<sequence length="106" mass="11046">MRAVAASPSAGSALPELRSQDPDLPSTGEYGLEDQRAALEWVKVDIAAFGGDPGKVTPFGESAGGISTCMHLVSPEEPGPVPARDHPERAVRHRRAASGARTQSNS</sequence>
<feature type="domain" description="Carboxylesterase type B" evidence="4">
    <location>
        <begin position="27"/>
        <end position="77"/>
    </location>
</feature>
<comment type="caution">
    <text evidence="5">The sequence shown here is derived from an EMBL/GenBank/DDBJ whole genome shotgun (WGS) entry which is preliminary data.</text>
</comment>
<gene>
    <name evidence="5" type="ORF">POL72_18120</name>
</gene>
<dbReference type="InterPro" id="IPR029058">
    <property type="entry name" value="AB_hydrolase_fold"/>
</dbReference>
<accession>A0ABT5BZS6</accession>
<keyword evidence="2" id="KW-0378">Hydrolase</keyword>
<dbReference type="SUPFAM" id="SSF53474">
    <property type="entry name" value="alpha/beta-Hydrolases"/>
    <property type="match status" value="1"/>
</dbReference>
<dbReference type="EMBL" id="JAQNDK010000002">
    <property type="protein sequence ID" value="MDC0679666.1"/>
    <property type="molecule type" value="Genomic_DNA"/>
</dbReference>
<dbReference type="PANTHER" id="PTHR43142:SF1">
    <property type="entry name" value="CARBOXYLIC ESTER HYDROLASE"/>
    <property type="match status" value="1"/>
</dbReference>
<feature type="region of interest" description="Disordered" evidence="3">
    <location>
        <begin position="76"/>
        <end position="106"/>
    </location>
</feature>
<name>A0ABT5BZS6_9BACT</name>
<dbReference type="Pfam" id="PF00135">
    <property type="entry name" value="COesterase"/>
    <property type="match status" value="1"/>
</dbReference>
<dbReference type="Proteomes" id="UP001217485">
    <property type="component" value="Unassembled WGS sequence"/>
</dbReference>
<reference evidence="5 6" key="1">
    <citation type="submission" date="2023-01" db="EMBL/GenBank/DDBJ databases">
        <title>Minimal conservation of predation-associated metabolite biosynthetic gene clusters underscores biosynthetic potential of Myxococcota including descriptions for ten novel species: Archangium lansinium sp. nov., Myxococcus landrumus sp. nov., Nannocystis bai.</title>
        <authorList>
            <person name="Ahearne A."/>
            <person name="Stevens C."/>
            <person name="Dowd S."/>
        </authorList>
    </citation>
    <scope>NUCLEOTIDE SEQUENCE [LARGE SCALE GENOMIC DNA]</scope>
    <source>
        <strain evidence="5 6">WIWO2</strain>
    </source>
</reference>
<dbReference type="PANTHER" id="PTHR43142">
    <property type="entry name" value="CARBOXYLIC ESTER HYDROLASE"/>
    <property type="match status" value="1"/>
</dbReference>
<feature type="region of interest" description="Disordered" evidence="3">
    <location>
        <begin position="1"/>
        <end position="30"/>
    </location>
</feature>
<evidence type="ECO:0000313" key="5">
    <source>
        <dbReference type="EMBL" id="MDC0679666.1"/>
    </source>
</evidence>
<dbReference type="InterPro" id="IPR002018">
    <property type="entry name" value="CarbesteraseB"/>
</dbReference>
<comment type="similarity">
    <text evidence="1">Belongs to the type-B carboxylesterase/lipase family.</text>
</comment>
<keyword evidence="6" id="KW-1185">Reference proteome</keyword>
<evidence type="ECO:0000256" key="2">
    <source>
        <dbReference type="ARBA" id="ARBA00022801"/>
    </source>
</evidence>
<evidence type="ECO:0000256" key="1">
    <source>
        <dbReference type="ARBA" id="ARBA00005964"/>
    </source>
</evidence>
<evidence type="ECO:0000256" key="3">
    <source>
        <dbReference type="SAM" id="MobiDB-lite"/>
    </source>
</evidence>
<evidence type="ECO:0000313" key="6">
    <source>
        <dbReference type="Proteomes" id="UP001217485"/>
    </source>
</evidence>
<dbReference type="RefSeq" id="WP_272096663.1">
    <property type="nucleotide sequence ID" value="NZ_JAQNDK010000002.1"/>
</dbReference>
<protein>
    <submittedName>
        <fullName evidence="5">Carboxylesterase family protein</fullName>
    </submittedName>
</protein>
<organism evidence="5 6">
    <name type="scientific">Sorangium atrum</name>
    <dbReference type="NCBI Taxonomy" id="2995308"/>
    <lineage>
        <taxon>Bacteria</taxon>
        <taxon>Pseudomonadati</taxon>
        <taxon>Myxococcota</taxon>
        <taxon>Polyangia</taxon>
        <taxon>Polyangiales</taxon>
        <taxon>Polyangiaceae</taxon>
        <taxon>Sorangium</taxon>
    </lineage>
</organism>
<evidence type="ECO:0000259" key="4">
    <source>
        <dbReference type="Pfam" id="PF00135"/>
    </source>
</evidence>